<dbReference type="CDD" id="cd00635">
    <property type="entry name" value="PLPDE_III_YBL036c_like"/>
    <property type="match status" value="1"/>
</dbReference>
<comment type="caution">
    <text evidence="5">The sequence shown here is derived from an EMBL/GenBank/DDBJ whole genome shotgun (WGS) entry which is preliminary data.</text>
</comment>
<dbReference type="HAMAP" id="MF_02087">
    <property type="entry name" value="PLP_homeostasis"/>
    <property type="match status" value="1"/>
</dbReference>
<protein>
    <recommendedName>
        <fullName evidence="2">Pyridoxal phosphate homeostasis protein</fullName>
        <shortName evidence="2">PLP homeostasis protein</shortName>
    </recommendedName>
</protein>
<dbReference type="PIRSF" id="PIRSF004848">
    <property type="entry name" value="YBL036c_PLPDEIII"/>
    <property type="match status" value="1"/>
</dbReference>
<dbReference type="Proteomes" id="UP001301152">
    <property type="component" value="Unassembled WGS sequence"/>
</dbReference>
<evidence type="ECO:0000256" key="1">
    <source>
        <dbReference type="ARBA" id="ARBA00022898"/>
    </source>
</evidence>
<reference evidence="5 6" key="1">
    <citation type="submission" date="2022-11" db="EMBL/GenBank/DDBJ databases">
        <title>Genome sequencing of Acetobacter type strain.</title>
        <authorList>
            <person name="Heo J."/>
            <person name="Lee D."/>
            <person name="Han B.-H."/>
            <person name="Hong S.-B."/>
            <person name="Kwon S.-W."/>
        </authorList>
    </citation>
    <scope>NUCLEOTIDE SEQUENCE [LARGE SCALE GENOMIC DNA]</scope>
    <source>
        <strain evidence="5 6">KACC 21253</strain>
    </source>
</reference>
<feature type="modified residue" description="N6-(pyridoxal phosphate)lysine" evidence="2">
    <location>
        <position position="39"/>
    </location>
</feature>
<dbReference type="EMBL" id="JAPIUZ010000005">
    <property type="protein sequence ID" value="MCX2564415.1"/>
    <property type="molecule type" value="Genomic_DNA"/>
</dbReference>
<dbReference type="Pfam" id="PF01168">
    <property type="entry name" value="Ala_racemase_N"/>
    <property type="match status" value="1"/>
</dbReference>
<evidence type="ECO:0000313" key="6">
    <source>
        <dbReference type="Proteomes" id="UP001301152"/>
    </source>
</evidence>
<organism evidence="5 6">
    <name type="scientific">Acetobacter thailandicus</name>
    <dbReference type="NCBI Taxonomy" id="1502842"/>
    <lineage>
        <taxon>Bacteria</taxon>
        <taxon>Pseudomonadati</taxon>
        <taxon>Pseudomonadota</taxon>
        <taxon>Alphaproteobacteria</taxon>
        <taxon>Acetobacterales</taxon>
        <taxon>Acetobacteraceae</taxon>
        <taxon>Acetobacter</taxon>
    </lineage>
</organism>
<dbReference type="NCBIfam" id="TIGR00044">
    <property type="entry name" value="YggS family pyridoxal phosphate-dependent enzyme"/>
    <property type="match status" value="1"/>
</dbReference>
<evidence type="ECO:0000256" key="3">
    <source>
        <dbReference type="RuleBase" id="RU004514"/>
    </source>
</evidence>
<proteinExistence type="inferred from homology"/>
<accession>A0ABT3QGK1</accession>
<dbReference type="PANTHER" id="PTHR10146:SF14">
    <property type="entry name" value="PYRIDOXAL PHOSPHATE HOMEOSTASIS PROTEIN"/>
    <property type="match status" value="1"/>
</dbReference>
<dbReference type="InterPro" id="IPR011078">
    <property type="entry name" value="PyrdxlP_homeostasis"/>
</dbReference>
<sequence length="227" mass="24485">MTTSSLLAQRLERVRSEIAAAAHKAGRNPEDVELVAVSKFHPASSIAEAIAAGQRIFGENRVQEASAKFPALRELSPDIKLHLIGGLQTNKARDAVQLADRIESLDRPALADALAKAADACGRMPELLIEVNTGNEPQKFGIARDQADDFIRLCQKRFGEKLCGLMCIPPADEDPTLHFQLLRSMALHHGLPVLSMGMSADYPQAIAQGATHVRVGTAIFGPRPTIP</sequence>
<dbReference type="Gene3D" id="3.20.20.10">
    <property type="entry name" value="Alanine racemase"/>
    <property type="match status" value="1"/>
</dbReference>
<evidence type="ECO:0000313" key="5">
    <source>
        <dbReference type="EMBL" id="MCX2564415.1"/>
    </source>
</evidence>
<dbReference type="InterPro" id="IPR001608">
    <property type="entry name" value="Ala_racemase_N"/>
</dbReference>
<comment type="similarity">
    <text evidence="2 3">Belongs to the pyridoxal phosphate-binding protein YggS/PROSC family.</text>
</comment>
<comment type="function">
    <text evidence="2">Pyridoxal 5'-phosphate (PLP)-binding protein, which is involved in PLP homeostasis.</text>
</comment>
<feature type="domain" description="Alanine racemase N-terminal" evidence="4">
    <location>
        <begin position="11"/>
        <end position="224"/>
    </location>
</feature>
<evidence type="ECO:0000256" key="2">
    <source>
        <dbReference type="HAMAP-Rule" id="MF_02087"/>
    </source>
</evidence>
<dbReference type="SUPFAM" id="SSF51419">
    <property type="entry name" value="PLP-binding barrel"/>
    <property type="match status" value="1"/>
</dbReference>
<dbReference type="RefSeq" id="WP_173559814.1">
    <property type="nucleotide sequence ID" value="NZ_JAPIUZ010000005.1"/>
</dbReference>
<name>A0ABT3QGK1_9PROT</name>
<keyword evidence="1 2" id="KW-0663">Pyridoxal phosphate</keyword>
<evidence type="ECO:0000259" key="4">
    <source>
        <dbReference type="Pfam" id="PF01168"/>
    </source>
</evidence>
<keyword evidence="6" id="KW-1185">Reference proteome</keyword>
<dbReference type="PANTHER" id="PTHR10146">
    <property type="entry name" value="PROLINE SYNTHETASE CO-TRANSCRIBED BACTERIAL HOMOLOG PROTEIN"/>
    <property type="match status" value="1"/>
</dbReference>
<gene>
    <name evidence="5" type="ORF">OQ497_10655</name>
</gene>
<dbReference type="InterPro" id="IPR029066">
    <property type="entry name" value="PLP-binding_barrel"/>
</dbReference>